<evidence type="ECO:0000313" key="3">
    <source>
        <dbReference type="Proteomes" id="UP000006671"/>
    </source>
</evidence>
<organism evidence="3">
    <name type="scientific">Naegleria gruberi</name>
    <name type="common">Amoeba</name>
    <dbReference type="NCBI Taxonomy" id="5762"/>
    <lineage>
        <taxon>Eukaryota</taxon>
        <taxon>Discoba</taxon>
        <taxon>Heterolobosea</taxon>
        <taxon>Tetramitia</taxon>
        <taxon>Eutetramitia</taxon>
        <taxon>Vahlkampfiidae</taxon>
        <taxon>Naegleria</taxon>
    </lineage>
</organism>
<dbReference type="RefSeq" id="XP_002671396.1">
    <property type="nucleotide sequence ID" value="XM_002671350.1"/>
</dbReference>
<dbReference type="Proteomes" id="UP000006671">
    <property type="component" value="Unassembled WGS sequence"/>
</dbReference>
<dbReference type="EMBL" id="GG738905">
    <property type="protein sequence ID" value="EFC38652.1"/>
    <property type="molecule type" value="Genomic_DNA"/>
</dbReference>
<sequence>MPNNSQKQNSMEQYDPELKKKLKILKKEYLKQKAELERLAQIALCQQEELKQKDYQIKKYKQQCEEQSIKLSEYESQLQIERELCEGAIRMKKSQQGTATNVAVNNNQEKEKSNQPLSDNDLSLLLLDEGLTTKDIMEKTYKYLQDDTYTFMLNTDEYQEEETISSLKQEIAALREENFTLREEKHKLNIEKVHLYELVHDLNQNYLRSQQPNNNTN</sequence>
<dbReference type="GeneID" id="8862740"/>
<name>D2VWN2_NAEGR</name>
<dbReference type="InParanoid" id="D2VWN2"/>
<dbReference type="AlphaFoldDB" id="D2VWN2"/>
<keyword evidence="3" id="KW-1185">Reference proteome</keyword>
<dbReference type="KEGG" id="ngr:NAEGRDRAFT_52849"/>
<keyword evidence="1" id="KW-0175">Coiled coil</keyword>
<dbReference type="VEuPathDB" id="AmoebaDB:NAEGRDRAFT_52849"/>
<evidence type="ECO:0000313" key="2">
    <source>
        <dbReference type="EMBL" id="EFC38652.1"/>
    </source>
</evidence>
<evidence type="ECO:0000256" key="1">
    <source>
        <dbReference type="SAM" id="Coils"/>
    </source>
</evidence>
<feature type="coiled-coil region" evidence="1">
    <location>
        <begin position="19"/>
        <end position="77"/>
    </location>
</feature>
<protein>
    <submittedName>
        <fullName evidence="2">Predicted protein</fullName>
    </submittedName>
</protein>
<reference evidence="2 3" key="1">
    <citation type="journal article" date="2010" name="Cell">
        <title>The genome of Naegleria gruberi illuminates early eukaryotic versatility.</title>
        <authorList>
            <person name="Fritz-Laylin L.K."/>
            <person name="Prochnik S.E."/>
            <person name="Ginger M.L."/>
            <person name="Dacks J.B."/>
            <person name="Carpenter M.L."/>
            <person name="Field M.C."/>
            <person name="Kuo A."/>
            <person name="Paredez A."/>
            <person name="Chapman J."/>
            <person name="Pham J."/>
            <person name="Shu S."/>
            <person name="Neupane R."/>
            <person name="Cipriano M."/>
            <person name="Mancuso J."/>
            <person name="Tu H."/>
            <person name="Salamov A."/>
            <person name="Lindquist E."/>
            <person name="Shapiro H."/>
            <person name="Lucas S."/>
            <person name="Grigoriev I.V."/>
            <person name="Cande W.Z."/>
            <person name="Fulton C."/>
            <person name="Rokhsar D.S."/>
            <person name="Dawson S.C."/>
        </authorList>
    </citation>
    <scope>NUCLEOTIDE SEQUENCE [LARGE SCALE GENOMIC DNA]</scope>
    <source>
        <strain evidence="2 3">NEG-M</strain>
    </source>
</reference>
<proteinExistence type="predicted"/>
<feature type="coiled-coil region" evidence="1">
    <location>
        <begin position="157"/>
        <end position="191"/>
    </location>
</feature>
<accession>D2VWN2</accession>
<dbReference type="OrthoDB" id="10364244at2759"/>
<gene>
    <name evidence="2" type="ORF">NAEGRDRAFT_52849</name>
</gene>